<gene>
    <name evidence="1" type="ORF">TU35_008025</name>
</gene>
<name>A0ACC6V2J6_9CREN</name>
<protein>
    <submittedName>
        <fullName evidence="1">GIY-YIG nuclease family protein</fullName>
    </submittedName>
</protein>
<evidence type="ECO:0000313" key="2">
    <source>
        <dbReference type="Proteomes" id="UP000033636"/>
    </source>
</evidence>
<dbReference type="Proteomes" id="UP000033636">
    <property type="component" value="Unassembled WGS sequence"/>
</dbReference>
<reference evidence="1" key="1">
    <citation type="submission" date="2024-07" db="EMBL/GenBank/DDBJ databases">
        <title>Metagenome and Metagenome-Assembled Genomes of Archaea from a hot spring from the geothermal field of Los Azufres, Mexico.</title>
        <authorList>
            <person name="Marin-Paredes R."/>
            <person name="Martinez-Romero E."/>
            <person name="Servin-Garciduenas L.E."/>
        </authorList>
    </citation>
    <scope>NUCLEOTIDE SEQUENCE</scope>
</reference>
<organism evidence="1 2">
    <name type="scientific">Thermoproteus sp. AZ2</name>
    <dbReference type="NCBI Taxonomy" id="1609232"/>
    <lineage>
        <taxon>Archaea</taxon>
        <taxon>Thermoproteota</taxon>
        <taxon>Thermoprotei</taxon>
        <taxon>Thermoproteales</taxon>
        <taxon>Thermoproteaceae</taxon>
        <taxon>Thermoproteus</taxon>
    </lineage>
</organism>
<evidence type="ECO:0000313" key="1">
    <source>
        <dbReference type="EMBL" id="MFB6491163.1"/>
    </source>
</evidence>
<dbReference type="EMBL" id="JZWT02000023">
    <property type="protein sequence ID" value="MFB6491163.1"/>
    <property type="molecule type" value="Genomic_DNA"/>
</dbReference>
<proteinExistence type="predicted"/>
<comment type="caution">
    <text evidence="1">The sequence shown here is derived from an EMBL/GenBank/DDBJ whole genome shotgun (WGS) entry which is preliminary data.</text>
</comment>
<sequence>MASYIVLFKCPDAVVETRAKRFRIAAGLYAYVGSCGSSCWGRVGRHLKRSGKKFWHADYLPCSPVAAAVLGAEERELAALMAKSFSYVEGFGSSDDESSPSHLFRLSSPLDLTRVVSAASH</sequence>
<accession>A0ACC6V2J6</accession>